<dbReference type="RefSeq" id="WP_039405105.1">
    <property type="nucleotide sequence ID" value="NZ_CP094242.1"/>
</dbReference>
<proteinExistence type="predicted"/>
<organism evidence="1 3">
    <name type="scientific">Morococcus cerebrosus</name>
    <dbReference type="NCBI Taxonomy" id="1056807"/>
    <lineage>
        <taxon>Bacteria</taxon>
        <taxon>Pseudomonadati</taxon>
        <taxon>Pseudomonadota</taxon>
        <taxon>Betaproteobacteria</taxon>
        <taxon>Neisseriales</taxon>
        <taxon>Neisseriaceae</taxon>
        <taxon>Morococcus</taxon>
    </lineage>
</organism>
<name>A0A0C1HF65_9NEIS</name>
<dbReference type="AlphaFoldDB" id="A0A0C1HF65"/>
<accession>A0A0C1HF65</accession>
<evidence type="ECO:0000313" key="3">
    <source>
        <dbReference type="Proteomes" id="UP000031390"/>
    </source>
</evidence>
<evidence type="ECO:0000313" key="4">
    <source>
        <dbReference type="Proteomes" id="UP000829504"/>
    </source>
</evidence>
<keyword evidence="4" id="KW-1185">Reference proteome</keyword>
<reference evidence="1 3" key="1">
    <citation type="submission" date="2014-12" db="EMBL/GenBank/DDBJ databases">
        <title>Genome sequence of Morococcus cerebrosus.</title>
        <authorList>
            <person name="Shin S.-K."/>
            <person name="Yi H."/>
        </authorList>
    </citation>
    <scope>NUCLEOTIDE SEQUENCE [LARGE SCALE GENOMIC DNA]</scope>
    <source>
        <strain evidence="1 3">CIP 81.93</strain>
    </source>
</reference>
<gene>
    <name evidence="1" type="ORF">MCC93_03320</name>
    <name evidence="2" type="ORF">MON37_12040</name>
</gene>
<evidence type="ECO:0000313" key="2">
    <source>
        <dbReference type="EMBL" id="UNV87345.1"/>
    </source>
</evidence>
<evidence type="ECO:0000313" key="1">
    <source>
        <dbReference type="EMBL" id="KIC12792.1"/>
    </source>
</evidence>
<dbReference type="Proteomes" id="UP000829504">
    <property type="component" value="Chromosome"/>
</dbReference>
<dbReference type="EMBL" id="CP094242">
    <property type="protein sequence ID" value="UNV87345.1"/>
    <property type="molecule type" value="Genomic_DNA"/>
</dbReference>
<dbReference type="EMBL" id="JUFZ01000013">
    <property type="protein sequence ID" value="KIC12792.1"/>
    <property type="molecule type" value="Genomic_DNA"/>
</dbReference>
<dbReference type="Proteomes" id="UP000031390">
    <property type="component" value="Unassembled WGS sequence"/>
</dbReference>
<dbReference type="InterPro" id="IPR025915">
    <property type="entry name" value="Phage_gp49_66"/>
</dbReference>
<dbReference type="Pfam" id="PF13876">
    <property type="entry name" value="Phage_gp49_66"/>
    <property type="match status" value="1"/>
</dbReference>
<reference evidence="2 4" key="2">
    <citation type="submission" date="2022-03" db="EMBL/GenBank/DDBJ databases">
        <title>Genome sequencing of Morococcus cerebrosus.</title>
        <authorList>
            <person name="Baek M.-G."/>
            <person name="Yi H."/>
        </authorList>
    </citation>
    <scope>NUCLEOTIDE SEQUENCE [LARGE SCALE GENOMIC DNA]</scope>
    <source>
        <strain evidence="2 4">CIP 81.93</strain>
    </source>
</reference>
<sequence length="89" mass="10045">MTLFLKREDLVARIADTRYHRVEGTTATVCTVILHSGFVVIGKSACITPDIFDEAKGREFAYEDALKNLLDLEAYRVKENAHDAQEKES</sequence>
<protein>
    <submittedName>
        <fullName evidence="2">Gp49 family protein</fullName>
    </submittedName>
</protein>